<evidence type="ECO:0000256" key="5">
    <source>
        <dbReference type="ARBA" id="ARBA00022801"/>
    </source>
</evidence>
<comment type="subcellular location">
    <subcellularLocation>
        <location evidence="7">Cytoplasm</location>
    </subcellularLocation>
</comment>
<comment type="cofactor">
    <cofactor evidence="7">
        <name>Zn(2+)</name>
        <dbReference type="ChEBI" id="CHEBI:29105"/>
    </cofactor>
    <text evidence="7">Binds 1 zinc ion.</text>
</comment>
<keyword evidence="4 7" id="KW-0255">Endonuclease</keyword>
<dbReference type="InterPro" id="IPR023091">
    <property type="entry name" value="MetalPrtase_cat_dom_sf_prd"/>
</dbReference>
<dbReference type="GO" id="GO:0006364">
    <property type="term" value="P:rRNA processing"/>
    <property type="evidence" value="ECO:0007669"/>
    <property type="project" value="UniProtKB-UniRule"/>
</dbReference>
<dbReference type="EMBL" id="MFAA01000022">
    <property type="protein sequence ID" value="OGD68842.1"/>
    <property type="molecule type" value="Genomic_DNA"/>
</dbReference>
<gene>
    <name evidence="7" type="primary">ybeY</name>
    <name evidence="8" type="ORF">A3E89_00630</name>
</gene>
<evidence type="ECO:0000256" key="2">
    <source>
        <dbReference type="ARBA" id="ARBA00022722"/>
    </source>
</evidence>
<dbReference type="PANTHER" id="PTHR46986:SF1">
    <property type="entry name" value="ENDORIBONUCLEASE YBEY, CHLOROPLASTIC"/>
    <property type="match status" value="1"/>
</dbReference>
<keyword evidence="7" id="KW-0698">rRNA processing</keyword>
<evidence type="ECO:0000256" key="1">
    <source>
        <dbReference type="ARBA" id="ARBA00010875"/>
    </source>
</evidence>
<evidence type="ECO:0000256" key="3">
    <source>
        <dbReference type="ARBA" id="ARBA00022723"/>
    </source>
</evidence>
<dbReference type="EC" id="3.1.-.-" evidence="7"/>
<keyword evidence="7" id="KW-0690">Ribosome biogenesis</keyword>
<evidence type="ECO:0000313" key="8">
    <source>
        <dbReference type="EMBL" id="OGD68842.1"/>
    </source>
</evidence>
<keyword evidence="3 7" id="KW-0479">Metal-binding</keyword>
<dbReference type="Gene3D" id="3.40.390.30">
    <property type="entry name" value="Metalloproteases ('zincins'), catalytic domain"/>
    <property type="match status" value="1"/>
</dbReference>
<comment type="similarity">
    <text evidence="1 7">Belongs to the endoribonuclease YbeY family.</text>
</comment>
<keyword evidence="5 7" id="KW-0378">Hydrolase</keyword>
<sequence>MKNTTKGKLPSLPFTAIKNFALGENYELSLVFIGDKLSQKLNNQYRDKNKPADILSFPLTKTSGEIFINLRKARKDAKNYDRNPENFIAFLFIHGLIHLKGFEHSSKMELQEKKIREKFKI</sequence>
<evidence type="ECO:0000256" key="4">
    <source>
        <dbReference type="ARBA" id="ARBA00022759"/>
    </source>
</evidence>
<feature type="binding site" evidence="7">
    <location>
        <position position="94"/>
    </location>
    <ligand>
        <name>Zn(2+)</name>
        <dbReference type="ChEBI" id="CHEBI:29105"/>
        <note>catalytic</note>
    </ligand>
</feature>
<feature type="binding site" evidence="7">
    <location>
        <position position="98"/>
    </location>
    <ligand>
        <name>Zn(2+)</name>
        <dbReference type="ChEBI" id="CHEBI:29105"/>
        <note>catalytic</note>
    </ligand>
</feature>
<reference evidence="8 9" key="1">
    <citation type="journal article" date="2016" name="Nat. Commun.">
        <title>Thousands of microbial genomes shed light on interconnected biogeochemical processes in an aquifer system.</title>
        <authorList>
            <person name="Anantharaman K."/>
            <person name="Brown C.T."/>
            <person name="Hug L.A."/>
            <person name="Sharon I."/>
            <person name="Castelle C.J."/>
            <person name="Probst A.J."/>
            <person name="Thomas B.C."/>
            <person name="Singh A."/>
            <person name="Wilkins M.J."/>
            <person name="Karaoz U."/>
            <person name="Brodie E.L."/>
            <person name="Williams K.H."/>
            <person name="Hubbard S.S."/>
            <person name="Banfield J.F."/>
        </authorList>
    </citation>
    <scope>NUCLEOTIDE SEQUENCE [LARGE SCALE GENOMIC DNA]</scope>
</reference>
<evidence type="ECO:0000313" key="9">
    <source>
        <dbReference type="Proteomes" id="UP000185891"/>
    </source>
</evidence>
<dbReference type="PANTHER" id="PTHR46986">
    <property type="entry name" value="ENDORIBONUCLEASE YBEY, CHLOROPLASTIC"/>
    <property type="match status" value="1"/>
</dbReference>
<dbReference type="NCBIfam" id="TIGR00043">
    <property type="entry name" value="rRNA maturation RNase YbeY"/>
    <property type="match status" value="1"/>
</dbReference>
<keyword evidence="2 7" id="KW-0540">Nuclease</keyword>
<evidence type="ECO:0000256" key="7">
    <source>
        <dbReference type="HAMAP-Rule" id="MF_00009"/>
    </source>
</evidence>
<keyword evidence="7" id="KW-0963">Cytoplasm</keyword>
<comment type="caution">
    <text evidence="8">The sequence shown here is derived from an EMBL/GenBank/DDBJ whole genome shotgun (WGS) entry which is preliminary data.</text>
</comment>
<dbReference type="GO" id="GO:0004222">
    <property type="term" value="F:metalloendopeptidase activity"/>
    <property type="evidence" value="ECO:0007669"/>
    <property type="project" value="InterPro"/>
</dbReference>
<dbReference type="AlphaFoldDB" id="A0A1F5EN73"/>
<feature type="binding site" evidence="7">
    <location>
        <position position="104"/>
    </location>
    <ligand>
        <name>Zn(2+)</name>
        <dbReference type="ChEBI" id="CHEBI:29105"/>
        <note>catalytic</note>
    </ligand>
</feature>
<dbReference type="InterPro" id="IPR002036">
    <property type="entry name" value="YbeY"/>
</dbReference>
<dbReference type="HAMAP" id="MF_00009">
    <property type="entry name" value="Endoribonucl_YbeY"/>
    <property type="match status" value="1"/>
</dbReference>
<dbReference type="Proteomes" id="UP000185891">
    <property type="component" value="Unassembled WGS sequence"/>
</dbReference>
<organism evidence="8 9">
    <name type="scientific">Candidatus Campbellbacteria bacterium RIFCSPHIGHO2_12_FULL_35_10</name>
    <dbReference type="NCBI Taxonomy" id="1797578"/>
    <lineage>
        <taxon>Bacteria</taxon>
        <taxon>Candidatus Campbelliibacteriota</taxon>
    </lineage>
</organism>
<protein>
    <recommendedName>
        <fullName evidence="7">Endoribonuclease YbeY</fullName>
        <ecNumber evidence="7">3.1.-.-</ecNumber>
    </recommendedName>
</protein>
<name>A0A1F5EN73_9BACT</name>
<keyword evidence="6 7" id="KW-0862">Zinc</keyword>
<dbReference type="Pfam" id="PF02130">
    <property type="entry name" value="YbeY"/>
    <property type="match status" value="1"/>
</dbReference>
<evidence type="ECO:0000256" key="6">
    <source>
        <dbReference type="ARBA" id="ARBA00022833"/>
    </source>
</evidence>
<accession>A0A1F5EN73</accession>
<proteinExistence type="inferred from homology"/>
<comment type="function">
    <text evidence="7">Single strand-specific metallo-endoribonuclease involved in late-stage 70S ribosome quality control and in maturation of the 3' terminus of the 16S rRNA.</text>
</comment>
<dbReference type="SUPFAM" id="SSF55486">
    <property type="entry name" value="Metalloproteases ('zincins'), catalytic domain"/>
    <property type="match status" value="1"/>
</dbReference>
<dbReference type="GO" id="GO:0004521">
    <property type="term" value="F:RNA endonuclease activity"/>
    <property type="evidence" value="ECO:0007669"/>
    <property type="project" value="UniProtKB-UniRule"/>
</dbReference>
<dbReference type="GO" id="GO:0008270">
    <property type="term" value="F:zinc ion binding"/>
    <property type="evidence" value="ECO:0007669"/>
    <property type="project" value="UniProtKB-UniRule"/>
</dbReference>
<dbReference type="GO" id="GO:0005737">
    <property type="term" value="C:cytoplasm"/>
    <property type="evidence" value="ECO:0007669"/>
    <property type="project" value="UniProtKB-SubCell"/>
</dbReference>